<organism evidence="1">
    <name type="scientific">Medicago truncatula</name>
    <name type="common">Barrel medic</name>
    <name type="synonym">Medicago tribuloides</name>
    <dbReference type="NCBI Taxonomy" id="3880"/>
    <lineage>
        <taxon>Eukaryota</taxon>
        <taxon>Viridiplantae</taxon>
        <taxon>Streptophyta</taxon>
        <taxon>Embryophyta</taxon>
        <taxon>Tracheophyta</taxon>
        <taxon>Spermatophyta</taxon>
        <taxon>Magnoliopsida</taxon>
        <taxon>eudicotyledons</taxon>
        <taxon>Gunneridae</taxon>
        <taxon>Pentapetalae</taxon>
        <taxon>rosids</taxon>
        <taxon>fabids</taxon>
        <taxon>Fabales</taxon>
        <taxon>Fabaceae</taxon>
        <taxon>Papilionoideae</taxon>
        <taxon>50 kb inversion clade</taxon>
        <taxon>NPAAA clade</taxon>
        <taxon>Hologalegina</taxon>
        <taxon>IRL clade</taxon>
        <taxon>Trifolieae</taxon>
        <taxon>Medicago</taxon>
    </lineage>
</organism>
<dbReference type="EMBL" id="AC172744">
    <property type="protein sequence ID" value="ABN09070.1"/>
    <property type="molecule type" value="Genomic_DNA"/>
</dbReference>
<evidence type="ECO:0000313" key="1">
    <source>
        <dbReference type="EMBL" id="ABN09070.1"/>
    </source>
</evidence>
<accession>A2Q650</accession>
<name>A2Q650_MEDTR</name>
<sequence>MSTLNLHRIYVTAHIPLGGAEANKEWFGTESLSSYVPRHNFHIMRIAFSTSSS</sequence>
<reference evidence="1" key="2">
    <citation type="submission" date="2007-03" db="EMBL/GenBank/DDBJ databases">
        <authorList>
            <consortium name="The International Medicago Genome Annotation Group"/>
        </authorList>
    </citation>
    <scope>NUCLEOTIDE SEQUENCE</scope>
</reference>
<proteinExistence type="predicted"/>
<protein>
    <submittedName>
        <fullName evidence="1">Aldo/keto reductase</fullName>
    </submittedName>
</protein>
<gene>
    <name evidence="1" type="ORF">MtrDRAFT_AC172744g21v1</name>
</gene>
<reference evidence="1" key="1">
    <citation type="submission" date="2005-12" db="EMBL/GenBank/DDBJ databases">
        <authorList>
            <person name="Town C.D."/>
        </authorList>
    </citation>
    <scope>NUCLEOTIDE SEQUENCE</scope>
</reference>
<dbReference type="AlphaFoldDB" id="A2Q650"/>